<feature type="chain" id="PRO_5007899580" description="Galactose oxidase" evidence="5">
    <location>
        <begin position="29"/>
        <end position="599"/>
    </location>
</feature>
<dbReference type="OrthoDB" id="2363417at2759"/>
<dbReference type="VEuPathDB" id="FungiDB:MUCCIDRAFT_77701"/>
<dbReference type="Pfam" id="PF24681">
    <property type="entry name" value="Kelch_KLHDC2_KLHL20_DRC7"/>
    <property type="match status" value="1"/>
</dbReference>
<keyword evidence="4" id="KW-1133">Transmembrane helix</keyword>
<evidence type="ECO:0000313" key="6">
    <source>
        <dbReference type="EMBL" id="OAD07325.1"/>
    </source>
</evidence>
<dbReference type="InterPro" id="IPR015915">
    <property type="entry name" value="Kelch-typ_b-propeller"/>
</dbReference>
<evidence type="ECO:0008006" key="8">
    <source>
        <dbReference type="Google" id="ProtNLM"/>
    </source>
</evidence>
<reference evidence="6 7" key="1">
    <citation type="submission" date="2015-06" db="EMBL/GenBank/DDBJ databases">
        <title>Expansion of signal transduction pathways in fungi by whole-genome duplication.</title>
        <authorList>
            <consortium name="DOE Joint Genome Institute"/>
            <person name="Corrochano L.M."/>
            <person name="Kuo A."/>
            <person name="Marcet-Houben M."/>
            <person name="Polaino S."/>
            <person name="Salamov A."/>
            <person name="Villalobos J.M."/>
            <person name="Alvarez M.I."/>
            <person name="Avalos J."/>
            <person name="Benito E.P."/>
            <person name="Benoit I."/>
            <person name="Burger G."/>
            <person name="Camino L.P."/>
            <person name="Canovas D."/>
            <person name="Cerda-Olmedo E."/>
            <person name="Cheng J.-F."/>
            <person name="Dominguez A."/>
            <person name="Elias M."/>
            <person name="Eslava A.P."/>
            <person name="Glaser F."/>
            <person name="Grimwood J."/>
            <person name="Gutierrez G."/>
            <person name="Heitman J."/>
            <person name="Henrissat B."/>
            <person name="Iturriaga E.A."/>
            <person name="Lang B.F."/>
            <person name="Lavin J.L."/>
            <person name="Lee S."/>
            <person name="Li W."/>
            <person name="Lindquist E."/>
            <person name="Lopez-Garcia S."/>
            <person name="Luque E.M."/>
            <person name="Marcos A.T."/>
            <person name="Martin J."/>
            <person name="Mccluskey K."/>
            <person name="Medina H.R."/>
            <person name="Miralles-Duran A."/>
            <person name="Miyazaki A."/>
            <person name="Munoz-Torres E."/>
            <person name="Oguiza J.A."/>
            <person name="Ohm R."/>
            <person name="Olmedo M."/>
            <person name="Orejas M."/>
            <person name="Ortiz-Castellanos L."/>
            <person name="Pisabarro A.G."/>
            <person name="Rodriguez-Romero J."/>
            <person name="Ruiz-Herrera J."/>
            <person name="Ruiz-Vazquez R."/>
            <person name="Sanz C."/>
            <person name="Schackwitz W."/>
            <person name="Schmutz J."/>
            <person name="Shahriari M."/>
            <person name="Shelest E."/>
            <person name="Silva-Franco F."/>
            <person name="Soanes D."/>
            <person name="Syed K."/>
            <person name="Tagua V.G."/>
            <person name="Talbot N.J."/>
            <person name="Thon M."/>
            <person name="De Vries R.P."/>
            <person name="Wiebenga A."/>
            <person name="Yadav J.S."/>
            <person name="Braun E.L."/>
            <person name="Baker S."/>
            <person name="Garre V."/>
            <person name="Horwitz B."/>
            <person name="Torres-Martinez S."/>
            <person name="Idnurm A."/>
            <person name="Herrera-Estrella A."/>
            <person name="Gabaldon T."/>
            <person name="Grigoriev I.V."/>
        </authorList>
    </citation>
    <scope>NUCLEOTIDE SEQUENCE [LARGE SCALE GENOMIC DNA]</scope>
    <source>
        <strain evidence="6 7">CBS 277.49</strain>
    </source>
</reference>
<dbReference type="PANTHER" id="PTHR46228:SF2">
    <property type="entry name" value="KELCH REPEAT PROTEIN (AFU_ORTHOLOGUE AFUA_4G14350)"/>
    <property type="match status" value="1"/>
</dbReference>
<organism evidence="6 7">
    <name type="scientific">Mucor lusitanicus CBS 277.49</name>
    <dbReference type="NCBI Taxonomy" id="747725"/>
    <lineage>
        <taxon>Eukaryota</taxon>
        <taxon>Fungi</taxon>
        <taxon>Fungi incertae sedis</taxon>
        <taxon>Mucoromycota</taxon>
        <taxon>Mucoromycotina</taxon>
        <taxon>Mucoromycetes</taxon>
        <taxon>Mucorales</taxon>
        <taxon>Mucorineae</taxon>
        <taxon>Mucoraceae</taxon>
        <taxon>Mucor</taxon>
    </lineage>
</organism>
<feature type="region of interest" description="Disordered" evidence="3">
    <location>
        <begin position="413"/>
        <end position="437"/>
    </location>
</feature>
<keyword evidence="7" id="KW-1185">Reference proteome</keyword>
<keyword evidence="4" id="KW-0812">Transmembrane</keyword>
<dbReference type="Proteomes" id="UP000077051">
    <property type="component" value="Unassembled WGS sequence"/>
</dbReference>
<dbReference type="PANTHER" id="PTHR46228">
    <property type="entry name" value="KELCH DOMAIN-CONTAINING PROTEIN"/>
    <property type="match status" value="1"/>
</dbReference>
<evidence type="ECO:0000313" key="7">
    <source>
        <dbReference type="Proteomes" id="UP000077051"/>
    </source>
</evidence>
<feature type="compositionally biased region" description="Polar residues" evidence="3">
    <location>
        <begin position="413"/>
        <end position="432"/>
    </location>
</feature>
<comment type="caution">
    <text evidence="6">The sequence shown here is derived from an EMBL/GenBank/DDBJ whole genome shotgun (WGS) entry which is preliminary data.</text>
</comment>
<evidence type="ECO:0000256" key="4">
    <source>
        <dbReference type="SAM" id="Phobius"/>
    </source>
</evidence>
<proteinExistence type="predicted"/>
<evidence type="ECO:0000256" key="1">
    <source>
        <dbReference type="ARBA" id="ARBA00022441"/>
    </source>
</evidence>
<keyword evidence="4" id="KW-0472">Membrane</keyword>
<keyword evidence="1" id="KW-0880">Kelch repeat</keyword>
<dbReference type="EMBL" id="AMYB01000001">
    <property type="protein sequence ID" value="OAD07325.1"/>
    <property type="molecule type" value="Genomic_DNA"/>
</dbReference>
<protein>
    <recommendedName>
        <fullName evidence="8">Galactose oxidase</fullName>
    </recommendedName>
</protein>
<feature type="region of interest" description="Disordered" evidence="3">
    <location>
        <begin position="564"/>
        <end position="599"/>
    </location>
</feature>
<feature type="signal peptide" evidence="5">
    <location>
        <begin position="1"/>
        <end position="28"/>
    </location>
</feature>
<evidence type="ECO:0000256" key="2">
    <source>
        <dbReference type="ARBA" id="ARBA00022737"/>
    </source>
</evidence>
<dbReference type="STRING" id="747725.A0A168P8C2"/>
<keyword evidence="5" id="KW-0732">Signal</keyword>
<gene>
    <name evidence="6" type="ORF">MUCCIDRAFT_77701</name>
</gene>
<sequence length="599" mass="66020">MLLFLFRKMIRAQSTFLLLLLFTSGTFAEVFPRARSCCGFMNGKIYCYGGDIYSTTTQHKPDNGMNVLDLTRKSGTLATDLQTMWQPVSYNINNVDFSSREDPQCVILENGYQMLVNGGYNATRPGQIANLNIAFNINKNQWDALPEYTEPPYGRRQIYHGTAITIPGQGVAFYGGLEQHINASWTMPSLGNVSMFTFGDPPTSRAIGYSQIAMFQPNSQTAPWKTLVPIQGGPLANEISSGDISVFDPMSNEIIFFGGRYLKNNPPDGNYIPRPFDVISVVNVNNSHWRRLNPQGDVPPPDRVYATATLLPSTNRHVLLFGGETQSGEVCSEYCFTLNLDTNTWKKHAVAAPSVTALQRSRHSAVLVNNDTLFIMWGMDANNVGISSILVLNVSNPESIVLSRKYIDPSAPNASQDVIGNTETNDDGSSIGTMPGGSGSNDISTGAKAGIAVACIVVAILGFLSIWFCLRNRKNKETIRNQQRELAVQQQYQEEHEDAIPMEVDWDRIENKYSEMPSVYTLSNPVNRIDDDHRMGSPTTFNAETLVNATEPASLHVVLPDGVESQNPHALEPGSNDVQSSLHPMNRTIKPDGFVRSSS</sequence>
<evidence type="ECO:0000256" key="3">
    <source>
        <dbReference type="SAM" id="MobiDB-lite"/>
    </source>
</evidence>
<evidence type="ECO:0000256" key="5">
    <source>
        <dbReference type="SAM" id="SignalP"/>
    </source>
</evidence>
<feature type="transmembrane region" description="Helical" evidence="4">
    <location>
        <begin position="449"/>
        <end position="470"/>
    </location>
</feature>
<dbReference type="SUPFAM" id="SSF117281">
    <property type="entry name" value="Kelch motif"/>
    <property type="match status" value="1"/>
</dbReference>
<dbReference type="AlphaFoldDB" id="A0A168P8C2"/>
<dbReference type="Gene3D" id="2.120.10.80">
    <property type="entry name" value="Kelch-type beta propeller"/>
    <property type="match status" value="2"/>
</dbReference>
<keyword evidence="2" id="KW-0677">Repeat</keyword>
<name>A0A168P8C2_MUCCL</name>
<accession>A0A168P8C2</accession>